<feature type="domain" description="OCEL" evidence="9">
    <location>
        <begin position="564"/>
        <end position="674"/>
    </location>
</feature>
<dbReference type="Gene3D" id="1.10.10.2670">
    <property type="entry name" value="E3 ubiquitin-protein ligase"/>
    <property type="match status" value="1"/>
</dbReference>
<evidence type="ECO:0000256" key="8">
    <source>
        <dbReference type="SAM" id="MobiDB-lite"/>
    </source>
</evidence>
<keyword evidence="6" id="KW-0539">Nucleus</keyword>
<organism evidence="10 11">
    <name type="scientific">Myodes glareolus</name>
    <name type="common">Bank vole</name>
    <name type="synonym">Clethrionomys glareolus</name>
    <dbReference type="NCBI Taxonomy" id="447135"/>
    <lineage>
        <taxon>Eukaryota</taxon>
        <taxon>Metazoa</taxon>
        <taxon>Chordata</taxon>
        <taxon>Craniata</taxon>
        <taxon>Vertebrata</taxon>
        <taxon>Euteleostomi</taxon>
        <taxon>Mammalia</taxon>
        <taxon>Eutheria</taxon>
        <taxon>Euarchontoglires</taxon>
        <taxon>Glires</taxon>
        <taxon>Rodentia</taxon>
        <taxon>Myomorpha</taxon>
        <taxon>Muroidea</taxon>
        <taxon>Cricetidae</taxon>
        <taxon>Arvicolinae</taxon>
        <taxon>Myodes</taxon>
    </lineage>
</organism>
<sequence length="678" mass="76204">MAAGGAAGLREEQRYGLACGRLGQDNITVLHVKLTETAIRALETYQSHKLCRDVSKGKHKCGEECSPRSALHESLVKIPKNDPLSEVHNFNFYLSNVGKDNPQGSFDCIQQTLSSSGASQLNCLGFIQDKITVCATNDSYQMTRERMTQAEEESRNRSTKVIKPGGPYVGLYGHISPSHWLTGLIQGDCRLLCLPHWTSGKRVQIRKAPQATSDAVPERKRSTPMNPANTIRKTHGSSSVSQRPYRDRVIHLLALKAYKKPELLARLQKDGVNQKDKNSLGAILQQVANLNPKDLSYTLKDYVFKDLQRDWPGYSETDRRTLELVLSRKLNPSQSAGTSRSESPTSSNKDAASSPQKRPLDSDFIDPLMNKKARISHLTNRVPPTLNGHLNPTSEKSSAGLLPPPAAAAIPTPSPLPSTHLPVSNPPQTVNSNSNSPSTPEGRGTQDLPVDSFSQNGSIFEDQQDKYTSRTCLETLPPGSVLLKCPKPIEENQPVSHKKSKKKSKKHKEKDQIKKHDVETMEEKEEDLQREEPAKLRSSSPNPSEGVKEGCTTSMEPSSTIELPDYLIKYIAIVSYEQRQNYKDDFNAEYDEYRALHARMETVARRFIKLDAQRKRLPPGSKEYQNVHEEVLQEYQKIKQSSPNYHEEKYRCEYLHNKLAHIKRLIGEFDQQQAESWH</sequence>
<dbReference type="Pfam" id="PF10390">
    <property type="entry name" value="ELL"/>
    <property type="match status" value="2"/>
</dbReference>
<dbReference type="Pfam" id="PF07303">
    <property type="entry name" value="Occludin_ELL"/>
    <property type="match status" value="1"/>
</dbReference>
<dbReference type="GO" id="GO:0042795">
    <property type="term" value="P:snRNA transcription by RNA polymerase II"/>
    <property type="evidence" value="ECO:0007669"/>
    <property type="project" value="TreeGrafter"/>
</dbReference>
<evidence type="ECO:0000313" key="11">
    <source>
        <dbReference type="Proteomes" id="UP001488838"/>
    </source>
</evidence>
<feature type="compositionally biased region" description="Basic residues" evidence="8">
    <location>
        <begin position="496"/>
        <end position="508"/>
    </location>
</feature>
<dbReference type="GO" id="GO:0008023">
    <property type="term" value="C:transcription elongation factor complex"/>
    <property type="evidence" value="ECO:0007669"/>
    <property type="project" value="InterPro"/>
</dbReference>
<keyword evidence="4" id="KW-0805">Transcription regulation</keyword>
<name>A0AAW0I2K5_MYOGA</name>
<evidence type="ECO:0000256" key="6">
    <source>
        <dbReference type="ARBA" id="ARBA00023242"/>
    </source>
</evidence>
<keyword evidence="11" id="KW-1185">Reference proteome</keyword>
<dbReference type="Proteomes" id="UP001488838">
    <property type="component" value="Unassembled WGS sequence"/>
</dbReference>
<dbReference type="SUPFAM" id="SSF144292">
    <property type="entry name" value="occludin/ELL-like"/>
    <property type="match status" value="1"/>
</dbReference>
<feature type="compositionally biased region" description="Pro residues" evidence="8">
    <location>
        <begin position="402"/>
        <end position="416"/>
    </location>
</feature>
<dbReference type="AlphaFoldDB" id="A0AAW0I2K5"/>
<evidence type="ECO:0000256" key="3">
    <source>
        <dbReference type="ARBA" id="ARBA00022553"/>
    </source>
</evidence>
<dbReference type="GO" id="GO:0000987">
    <property type="term" value="F:cis-regulatory region sequence-specific DNA binding"/>
    <property type="evidence" value="ECO:0007669"/>
    <property type="project" value="TreeGrafter"/>
</dbReference>
<feature type="compositionally biased region" description="Basic and acidic residues" evidence="8">
    <location>
        <begin position="509"/>
        <end position="521"/>
    </location>
</feature>
<evidence type="ECO:0000256" key="1">
    <source>
        <dbReference type="ARBA" id="ARBA00004123"/>
    </source>
</evidence>
<dbReference type="PROSITE" id="PS51980">
    <property type="entry name" value="OCEL"/>
    <property type="match status" value="1"/>
</dbReference>
<gene>
    <name evidence="10" type="ORF">U0070_015952</name>
</gene>
<dbReference type="InterPro" id="IPR042065">
    <property type="entry name" value="E3_ELL-like"/>
</dbReference>
<reference evidence="10 11" key="1">
    <citation type="journal article" date="2023" name="bioRxiv">
        <title>Conserved and derived expression patterns and positive selection on dental genes reveal complex evolutionary context of ever-growing rodent molars.</title>
        <authorList>
            <person name="Calamari Z.T."/>
            <person name="Song A."/>
            <person name="Cohen E."/>
            <person name="Akter M."/>
            <person name="Roy R.D."/>
            <person name="Hallikas O."/>
            <person name="Christensen M.M."/>
            <person name="Li P."/>
            <person name="Marangoni P."/>
            <person name="Jernvall J."/>
            <person name="Klein O.D."/>
        </authorList>
    </citation>
    <scope>NUCLEOTIDE SEQUENCE [LARGE SCALE GENOMIC DNA]</scope>
    <source>
        <strain evidence="10">V071</strain>
    </source>
</reference>
<dbReference type="SUPFAM" id="SSF46785">
    <property type="entry name" value="Winged helix' DNA-binding domain"/>
    <property type="match status" value="1"/>
</dbReference>
<comment type="similarity">
    <text evidence="2 7">Belongs to the ELL/occludin family.</text>
</comment>
<evidence type="ECO:0000313" key="10">
    <source>
        <dbReference type="EMBL" id="KAK7808592.1"/>
    </source>
</evidence>
<dbReference type="GO" id="GO:0006368">
    <property type="term" value="P:transcription elongation by RNA polymerase II"/>
    <property type="evidence" value="ECO:0007669"/>
    <property type="project" value="InterPro"/>
</dbReference>
<protein>
    <recommendedName>
        <fullName evidence="9">OCEL domain-containing protein</fullName>
    </recommendedName>
</protein>
<dbReference type="FunFam" id="1.10.10.2670:FF:000002">
    <property type="entry name" value="RNA polymerase II elongation factor ELL2"/>
    <property type="match status" value="1"/>
</dbReference>
<evidence type="ECO:0000256" key="7">
    <source>
        <dbReference type="PROSITE-ProRule" id="PRU01324"/>
    </source>
</evidence>
<dbReference type="EMBL" id="JBBHLL010000235">
    <property type="protein sequence ID" value="KAK7808592.1"/>
    <property type="molecule type" value="Genomic_DNA"/>
</dbReference>
<evidence type="ECO:0000259" key="9">
    <source>
        <dbReference type="PROSITE" id="PS51980"/>
    </source>
</evidence>
<dbReference type="GO" id="GO:0032968">
    <property type="term" value="P:positive regulation of transcription elongation by RNA polymerase II"/>
    <property type="evidence" value="ECO:0007669"/>
    <property type="project" value="TreeGrafter"/>
</dbReference>
<dbReference type="InterPro" id="IPR010844">
    <property type="entry name" value="Occludin_ELL"/>
</dbReference>
<dbReference type="InterPro" id="IPR019464">
    <property type="entry name" value="ELL_N"/>
</dbReference>
<keyword evidence="5" id="KW-0804">Transcription</keyword>
<evidence type="ECO:0000256" key="2">
    <source>
        <dbReference type="ARBA" id="ARBA00009171"/>
    </source>
</evidence>
<evidence type="ECO:0000256" key="5">
    <source>
        <dbReference type="ARBA" id="ARBA00023163"/>
    </source>
</evidence>
<feature type="compositionally biased region" description="Low complexity" evidence="8">
    <location>
        <begin position="417"/>
        <end position="440"/>
    </location>
</feature>
<dbReference type="Gene3D" id="6.10.140.340">
    <property type="match status" value="1"/>
</dbReference>
<feature type="region of interest" description="Disordered" evidence="8">
    <location>
        <begin position="377"/>
        <end position="456"/>
    </location>
</feature>
<dbReference type="InterPro" id="IPR031176">
    <property type="entry name" value="ELL/occludin"/>
</dbReference>
<accession>A0AAW0I2K5</accession>
<feature type="compositionally biased region" description="Polar residues" evidence="8">
    <location>
        <begin position="223"/>
        <end position="242"/>
    </location>
</feature>
<dbReference type="InterPro" id="IPR036390">
    <property type="entry name" value="WH_DNA-bd_sf"/>
</dbReference>
<dbReference type="PANTHER" id="PTHR23288">
    <property type="entry name" value="OCCLUDIN AND RNA POLYMERASE II ELONGATION FACTOR ELL"/>
    <property type="match status" value="1"/>
</dbReference>
<feature type="region of interest" description="Disordered" evidence="8">
    <location>
        <begin position="208"/>
        <end position="242"/>
    </location>
</feature>
<keyword evidence="3" id="KW-0597">Phosphoprotein</keyword>
<feature type="region of interest" description="Disordered" evidence="8">
    <location>
        <begin position="326"/>
        <end position="364"/>
    </location>
</feature>
<dbReference type="PANTHER" id="PTHR23288:SF8">
    <property type="entry name" value="RNA POLYMERASE II ELONGATION FACTOR ELL2"/>
    <property type="match status" value="1"/>
</dbReference>
<feature type="region of interest" description="Disordered" evidence="8">
    <location>
        <begin position="477"/>
        <end position="558"/>
    </location>
</feature>
<feature type="compositionally biased region" description="Polar residues" evidence="8">
    <location>
        <begin position="330"/>
        <end position="356"/>
    </location>
</feature>
<evidence type="ECO:0000256" key="4">
    <source>
        <dbReference type="ARBA" id="ARBA00023015"/>
    </source>
</evidence>
<comment type="caution">
    <text evidence="10">The sequence shown here is derived from an EMBL/GenBank/DDBJ whole genome shotgun (WGS) entry which is preliminary data.</text>
</comment>
<proteinExistence type="inferred from homology"/>
<comment type="subcellular location">
    <subcellularLocation>
        <location evidence="1">Nucleus</location>
    </subcellularLocation>
</comment>